<dbReference type="PATRIC" id="fig|59750.3.peg.211"/>
<evidence type="ECO:0008006" key="4">
    <source>
        <dbReference type="Google" id="ProtNLM"/>
    </source>
</evidence>
<dbReference type="PANTHER" id="PTHR37418">
    <property type="entry name" value="3-KETO-5-AMINOHEXANOATE CLEAVAGE ENZYME-RELATED"/>
    <property type="match status" value="1"/>
</dbReference>
<proteinExistence type="predicted"/>
<dbReference type="EMBL" id="LGTW01000001">
    <property type="protein sequence ID" value="KWX25904.1"/>
    <property type="molecule type" value="Genomic_DNA"/>
</dbReference>
<keyword evidence="3" id="KW-1185">Reference proteome</keyword>
<dbReference type="Proteomes" id="UP000070612">
    <property type="component" value="Unassembled WGS sequence"/>
</dbReference>
<comment type="caution">
    <text evidence="2">The sequence shown here is derived from an EMBL/GenBank/DDBJ whole genome shotgun (WGS) entry which is preliminary data.</text>
</comment>
<evidence type="ECO:0000256" key="1">
    <source>
        <dbReference type="SAM" id="MobiDB-lite"/>
    </source>
</evidence>
<evidence type="ECO:0000313" key="2">
    <source>
        <dbReference type="EMBL" id="KWX25904.1"/>
    </source>
</evidence>
<organism evidence="2 3">
    <name type="scientific">Mycolicibacterium wolinskyi</name>
    <dbReference type="NCBI Taxonomy" id="59750"/>
    <lineage>
        <taxon>Bacteria</taxon>
        <taxon>Bacillati</taxon>
        <taxon>Actinomycetota</taxon>
        <taxon>Actinomycetes</taxon>
        <taxon>Mycobacteriales</taxon>
        <taxon>Mycobacteriaceae</taxon>
        <taxon>Mycolicibacterium</taxon>
    </lineage>
</organism>
<dbReference type="Gene3D" id="3.20.20.70">
    <property type="entry name" value="Aldolase class I"/>
    <property type="match status" value="1"/>
</dbReference>
<evidence type="ECO:0000313" key="3">
    <source>
        <dbReference type="Proteomes" id="UP000070612"/>
    </source>
</evidence>
<dbReference type="InterPro" id="IPR013785">
    <property type="entry name" value="Aldolase_TIM"/>
</dbReference>
<dbReference type="InterPro" id="IPR008567">
    <property type="entry name" value="BKACE"/>
</dbReference>
<gene>
    <name evidence="2" type="ORF">AFM11_01030</name>
</gene>
<dbReference type="GO" id="GO:0043720">
    <property type="term" value="F:3-keto-5-aminohexanoate cleavage activity"/>
    <property type="evidence" value="ECO:0007669"/>
    <property type="project" value="InterPro"/>
</dbReference>
<name>A0A132PUF4_9MYCO</name>
<accession>A0A132PUF4</accession>
<protein>
    <recommendedName>
        <fullName evidence="4">3-keto-5-aminohexanoate cleavage protein</fullName>
    </recommendedName>
</protein>
<reference evidence="2 3" key="1">
    <citation type="submission" date="2015-07" db="EMBL/GenBank/DDBJ databases">
        <title>A draft genome sequence of Mycobacterium wolinskyi.</title>
        <authorList>
            <person name="de Man T.J."/>
            <person name="Perry K.A."/>
            <person name="Coulliette A.D."/>
            <person name="Jensen B."/>
            <person name="Toney N.C."/>
            <person name="Limbago B.M."/>
            <person name="Noble-Wang J."/>
        </authorList>
    </citation>
    <scope>NUCLEOTIDE SEQUENCE [LARGE SCALE GENOMIC DNA]</scope>
    <source>
        <strain evidence="2 3">CDC_01</strain>
    </source>
</reference>
<dbReference type="PANTHER" id="PTHR37418:SF1">
    <property type="entry name" value="3-KETO-5-AMINOHEXANOATE CLEAVAGE PROTEIN"/>
    <property type="match status" value="1"/>
</dbReference>
<dbReference type="Pfam" id="PF05853">
    <property type="entry name" value="BKACE"/>
    <property type="match status" value="1"/>
</dbReference>
<sequence>MFLKAAINGGRSRAEAPTVPLTPEEIATDASRAISLGAAVVHAHARTADGGQSIHPDDIGAMVRAVRATDTSVIIGTTTGLWTCSGHDERMRHVAGWPDGALPDFASVAFSEEGAAEAAQLLVSRGVVLESAVWSIDDVPSLLSSPTLHQNVRILIEPETADADQAIAECRQIAAILRDAGATCSILYHGQDGTAWPVLRAAVEDGVEARIGLEDVTCDSAGSAADNAAMISEALAIGRSCPDS</sequence>
<dbReference type="RefSeq" id="WP_067842551.1">
    <property type="nucleotide sequence ID" value="NZ_LGTW01000001.1"/>
</dbReference>
<dbReference type="AlphaFoldDB" id="A0A132PUF4"/>
<feature type="region of interest" description="Disordered" evidence="1">
    <location>
        <begin position="1"/>
        <end position="21"/>
    </location>
</feature>
<dbReference type="STRING" id="59750.AWC31_34060"/>